<dbReference type="PANTHER" id="PTHR43153">
    <property type="entry name" value="ELECTRON TRANSFER FLAVOPROTEIN ALPHA"/>
    <property type="match status" value="1"/>
</dbReference>
<dbReference type="EMBL" id="JBHUDP010000002">
    <property type="protein sequence ID" value="MFD1685914.1"/>
    <property type="molecule type" value="Genomic_DNA"/>
</dbReference>
<feature type="region of interest" description="Disordered" evidence="2">
    <location>
        <begin position="321"/>
        <end position="382"/>
    </location>
</feature>
<organism evidence="5 6">
    <name type="scientific">Halobellus litoreus</name>
    <dbReference type="NCBI Taxonomy" id="755310"/>
    <lineage>
        <taxon>Archaea</taxon>
        <taxon>Methanobacteriati</taxon>
        <taxon>Methanobacteriota</taxon>
        <taxon>Stenosarchaea group</taxon>
        <taxon>Halobacteria</taxon>
        <taxon>Halobacteriales</taxon>
        <taxon>Haloferacaceae</taxon>
        <taxon>Halobellus</taxon>
    </lineage>
</organism>
<evidence type="ECO:0000256" key="2">
    <source>
        <dbReference type="SAM" id="MobiDB-lite"/>
    </source>
</evidence>
<accession>A0ABD6DX90</accession>
<protein>
    <submittedName>
        <fullName evidence="5">Electron transfer flavoprotein subunit alpha/FixB family protein</fullName>
    </submittedName>
</protein>
<feature type="compositionally biased region" description="Acidic residues" evidence="2">
    <location>
        <begin position="369"/>
        <end position="382"/>
    </location>
</feature>
<comment type="caution">
    <text evidence="5">The sequence shown here is derived from an EMBL/GenBank/DDBJ whole genome shotgun (WGS) entry which is preliminary data.</text>
</comment>
<dbReference type="PANTHER" id="PTHR43153:SF1">
    <property type="entry name" value="ELECTRON TRANSFER FLAVOPROTEIN SUBUNIT ALPHA, MITOCHONDRIAL"/>
    <property type="match status" value="1"/>
</dbReference>
<feature type="domain" description="Electron transfer flavoprotein alpha/beta-subunit N-terminal" evidence="4">
    <location>
        <begin position="47"/>
        <end position="179"/>
    </location>
</feature>
<dbReference type="InterPro" id="IPR014731">
    <property type="entry name" value="ETF_asu_C"/>
</dbReference>
<dbReference type="Pfam" id="PF01012">
    <property type="entry name" value="ETF"/>
    <property type="match status" value="1"/>
</dbReference>
<keyword evidence="6" id="KW-1185">Reference proteome</keyword>
<dbReference type="Gene3D" id="3.40.50.1220">
    <property type="entry name" value="TPP-binding domain"/>
    <property type="match status" value="1"/>
</dbReference>
<dbReference type="RefSeq" id="WP_256305947.1">
    <property type="nucleotide sequence ID" value="NZ_JANHAW010000001.1"/>
</dbReference>
<name>A0ABD6DX90_9EURY</name>
<dbReference type="InterPro" id="IPR014729">
    <property type="entry name" value="Rossmann-like_a/b/a_fold"/>
</dbReference>
<feature type="domain" description="Electron transfer flavoprotein alpha subunit C-terminal" evidence="3">
    <location>
        <begin position="199"/>
        <end position="278"/>
    </location>
</feature>
<feature type="compositionally biased region" description="Acidic residues" evidence="2">
    <location>
        <begin position="334"/>
        <end position="358"/>
    </location>
</feature>
<dbReference type="Gene3D" id="3.40.50.620">
    <property type="entry name" value="HUPs"/>
    <property type="match status" value="1"/>
</dbReference>
<evidence type="ECO:0000256" key="1">
    <source>
        <dbReference type="ARBA" id="ARBA00005817"/>
    </source>
</evidence>
<dbReference type="Pfam" id="PF00766">
    <property type="entry name" value="ETF_alpha"/>
    <property type="match status" value="1"/>
</dbReference>
<proteinExistence type="inferred from homology"/>
<dbReference type="AlphaFoldDB" id="A0ABD6DX90"/>
<sequence>MTGSIVVVPGSEETVLFEEAHRVAAELSGADGTSPRVVGVAFDGLTAPAALSPGAPDEVVHVLREDGEAFRAGAAGVRARATALAAAVSEPRVVLLPDTPDGTDLAAATSRALRGGCVTDCLLRVRDGELTAGRPAYGGRAYAELGFEGGPPVVTLNTEALGTPETAPSGSPSVRSVEVGIEDDDRVRHVETVDVPESDLAKARRIVAGGFGLGGPDGFQVVDDLADALGAAVGASRPPSDEGWVPYDRQIGVTGKEIDVELYVPMAISGDSYHMRSVNADTLVAINADPDARIFNFADIGIVGDAFEHGPALAEAIRAAKDERTDGQSAEGEQNTEDEQTAEGEQTAEDEHDDENGQDEERSTAEATADGESDADGPEVTE</sequence>
<evidence type="ECO:0000259" key="4">
    <source>
        <dbReference type="Pfam" id="PF01012"/>
    </source>
</evidence>
<dbReference type="InterPro" id="IPR014730">
    <property type="entry name" value="ETF_a/b_N"/>
</dbReference>
<evidence type="ECO:0000259" key="3">
    <source>
        <dbReference type="Pfam" id="PF00766"/>
    </source>
</evidence>
<evidence type="ECO:0000313" key="5">
    <source>
        <dbReference type="EMBL" id="MFD1685914.1"/>
    </source>
</evidence>
<dbReference type="Proteomes" id="UP001597092">
    <property type="component" value="Unassembled WGS sequence"/>
</dbReference>
<reference evidence="5 6" key="1">
    <citation type="journal article" date="2019" name="Int. J. Syst. Evol. Microbiol.">
        <title>The Global Catalogue of Microorganisms (GCM) 10K type strain sequencing project: providing services to taxonomists for standard genome sequencing and annotation.</title>
        <authorList>
            <consortium name="The Broad Institute Genomics Platform"/>
            <consortium name="The Broad Institute Genome Sequencing Center for Infectious Disease"/>
            <person name="Wu L."/>
            <person name="Ma J."/>
        </authorList>
    </citation>
    <scope>NUCLEOTIDE SEQUENCE [LARGE SCALE GENOMIC DNA]</scope>
    <source>
        <strain evidence="5 6">CGMCC 1.10387</strain>
    </source>
</reference>
<comment type="similarity">
    <text evidence="1">Belongs to the ETF alpha-subunit/FixB family.</text>
</comment>
<dbReference type="InterPro" id="IPR029035">
    <property type="entry name" value="DHS-like_NAD/FAD-binding_dom"/>
</dbReference>
<dbReference type="SUPFAM" id="SSF52402">
    <property type="entry name" value="Adenine nucleotide alpha hydrolases-like"/>
    <property type="match status" value="1"/>
</dbReference>
<evidence type="ECO:0000313" key="6">
    <source>
        <dbReference type="Proteomes" id="UP001597092"/>
    </source>
</evidence>
<dbReference type="InterPro" id="IPR001308">
    <property type="entry name" value="ETF_a/FixB"/>
</dbReference>
<dbReference type="SUPFAM" id="SSF52467">
    <property type="entry name" value="DHS-like NAD/FAD-binding domain"/>
    <property type="match status" value="1"/>
</dbReference>
<gene>
    <name evidence="5" type="ORF">ACFSAS_09855</name>
</gene>